<accession>W0RU54</accession>
<feature type="transmembrane region" description="Helical" evidence="7">
    <location>
        <begin position="335"/>
        <end position="355"/>
    </location>
</feature>
<evidence type="ECO:0000313" key="10">
    <source>
        <dbReference type="Proteomes" id="UP000019151"/>
    </source>
</evidence>
<dbReference type="PROSITE" id="PS00107">
    <property type="entry name" value="PROTEIN_KINASE_ATP"/>
    <property type="match status" value="1"/>
</dbReference>
<dbReference type="Gene3D" id="3.40.50.10070">
    <property type="entry name" value="TolB, N-terminal domain"/>
    <property type="match status" value="1"/>
</dbReference>
<dbReference type="InterPro" id="IPR008271">
    <property type="entry name" value="Ser/Thr_kinase_AS"/>
</dbReference>
<feature type="region of interest" description="Disordered" evidence="6">
    <location>
        <begin position="182"/>
        <end position="205"/>
    </location>
</feature>
<dbReference type="PANTHER" id="PTHR43289">
    <property type="entry name" value="MITOGEN-ACTIVATED PROTEIN KINASE KINASE KINASE 20-RELATED"/>
    <property type="match status" value="1"/>
</dbReference>
<dbReference type="CDD" id="cd14014">
    <property type="entry name" value="STKc_PknB_like"/>
    <property type="match status" value="1"/>
</dbReference>
<feature type="binding site" evidence="5">
    <location>
        <position position="48"/>
    </location>
    <ligand>
        <name>ATP</name>
        <dbReference type="ChEBI" id="CHEBI:30616"/>
    </ligand>
</feature>
<feature type="compositionally biased region" description="Basic and acidic residues" evidence="6">
    <location>
        <begin position="186"/>
        <end position="195"/>
    </location>
</feature>
<dbReference type="InParanoid" id="W0RU54"/>
<dbReference type="RefSeq" id="WP_025415135.1">
    <property type="nucleotide sequence ID" value="NZ_CP007130.1"/>
</dbReference>
<dbReference type="InterPro" id="IPR011009">
    <property type="entry name" value="Kinase-like_dom_sf"/>
</dbReference>
<keyword evidence="9" id="KW-0614">Plasmid</keyword>
<keyword evidence="7" id="KW-0812">Transmembrane</keyword>
<sequence>MTDEQDVLDRLQAELGDRYRIERELGGGGMSRVFVAIDETLGRRVAIKVLRPTLAAALSVERFRREVELAAGLQHPNIVPVLSAGTFAEPAGGAGEGSAAQGVPYFVMPYVDGESLRERLVRGPVSVREAVSVARDVARALSFAHGRGVVHRDIKPGNILLSAGAAVVTDFGVAKALQASAARPSSGERRARPLPERPSGAGGGATLTAIGTSLGTPAYMAPEQAAADPNVDFRADLYALGVVMYEMLVGSPPFHGRTPQALLTAQMSETPPPIAARRYDVPMALAALIMHCLEKDSTRRPRSAAEVLRTLEEPDILSGAFATPPVVARRRRSQLLTLALPLVAVIVAVGALWALRPGTKSRAADSTAVAAAAGAALTLPSPPPLARSIAVLSFDAVGRDERAASIGEGLTAEIATALAGVPGMRVASQSGSAALRARRAAPVEIARTLGVTLLLEGTVQREGERVRVTVRAVDPAIESTVWSRTFDGQTTNVLALQDLVSSAIVAAFDRR</sequence>
<feature type="domain" description="Protein kinase" evidence="8">
    <location>
        <begin position="19"/>
        <end position="316"/>
    </location>
</feature>
<evidence type="ECO:0000256" key="3">
    <source>
        <dbReference type="ARBA" id="ARBA00022777"/>
    </source>
</evidence>
<dbReference type="PROSITE" id="PS00108">
    <property type="entry name" value="PROTEIN_KINASE_ST"/>
    <property type="match status" value="1"/>
</dbReference>
<keyword evidence="3 9" id="KW-0418">Kinase</keyword>
<keyword evidence="7" id="KW-0472">Membrane</keyword>
<organism evidence="9 10">
    <name type="scientific">Gemmatirosa kalamazoonensis</name>
    <dbReference type="NCBI Taxonomy" id="861299"/>
    <lineage>
        <taxon>Bacteria</taxon>
        <taxon>Pseudomonadati</taxon>
        <taxon>Gemmatimonadota</taxon>
        <taxon>Gemmatimonadia</taxon>
        <taxon>Gemmatimonadales</taxon>
        <taxon>Gemmatimonadaceae</taxon>
        <taxon>Gemmatirosa</taxon>
    </lineage>
</organism>
<dbReference type="GO" id="GO:0004674">
    <property type="term" value="F:protein serine/threonine kinase activity"/>
    <property type="evidence" value="ECO:0007669"/>
    <property type="project" value="TreeGrafter"/>
</dbReference>
<evidence type="ECO:0000256" key="1">
    <source>
        <dbReference type="ARBA" id="ARBA00022679"/>
    </source>
</evidence>
<dbReference type="SUPFAM" id="SSF56112">
    <property type="entry name" value="Protein kinase-like (PK-like)"/>
    <property type="match status" value="1"/>
</dbReference>
<geneLocation type="plasmid" evidence="9 10">
    <name>2</name>
</geneLocation>
<keyword evidence="7" id="KW-1133">Transmembrane helix</keyword>
<evidence type="ECO:0000256" key="5">
    <source>
        <dbReference type="PROSITE-ProRule" id="PRU10141"/>
    </source>
</evidence>
<keyword evidence="2 5" id="KW-0547">Nucleotide-binding</keyword>
<keyword evidence="4 5" id="KW-0067">ATP-binding</keyword>
<keyword evidence="1" id="KW-0808">Transferase</keyword>
<evidence type="ECO:0000313" key="9">
    <source>
        <dbReference type="EMBL" id="AHG93845.1"/>
    </source>
</evidence>
<dbReference type="GO" id="GO:0005524">
    <property type="term" value="F:ATP binding"/>
    <property type="evidence" value="ECO:0007669"/>
    <property type="project" value="UniProtKB-UniRule"/>
</dbReference>
<dbReference type="Gene3D" id="3.30.200.20">
    <property type="entry name" value="Phosphorylase Kinase, domain 1"/>
    <property type="match status" value="1"/>
</dbReference>
<name>W0RU54_9BACT</name>
<dbReference type="Pfam" id="PF00069">
    <property type="entry name" value="Pkinase"/>
    <property type="match status" value="1"/>
</dbReference>
<protein>
    <submittedName>
        <fullName evidence="9">Protein kinase</fullName>
    </submittedName>
</protein>
<proteinExistence type="predicted"/>
<dbReference type="InterPro" id="IPR000719">
    <property type="entry name" value="Prot_kinase_dom"/>
</dbReference>
<reference evidence="9 10" key="1">
    <citation type="journal article" date="2014" name="Genome Announc.">
        <title>Genome Sequence and Methylome of Soil Bacterium Gemmatirosa kalamazoonensis KBS708T, a Member of the Rarely Cultivated Gemmatimonadetes Phylum.</title>
        <authorList>
            <person name="Debruyn J.M."/>
            <person name="Radosevich M."/>
            <person name="Wommack K.E."/>
            <person name="Polson S.W."/>
            <person name="Hauser L.J."/>
            <person name="Fawaz M.N."/>
            <person name="Korlach J."/>
            <person name="Tsai Y.C."/>
        </authorList>
    </citation>
    <scope>NUCLEOTIDE SEQUENCE [LARGE SCALE GENOMIC DNA]</scope>
    <source>
        <strain evidence="9 10">KBS708</strain>
        <plasmid evidence="10">Plasmid 2</plasmid>
    </source>
</reference>
<dbReference type="EMBL" id="CP007130">
    <property type="protein sequence ID" value="AHG93845.1"/>
    <property type="molecule type" value="Genomic_DNA"/>
</dbReference>
<dbReference type="AlphaFoldDB" id="W0RU54"/>
<dbReference type="Proteomes" id="UP000019151">
    <property type="component" value="Plasmid 2"/>
</dbReference>
<evidence type="ECO:0000259" key="8">
    <source>
        <dbReference type="PROSITE" id="PS50011"/>
    </source>
</evidence>
<dbReference type="PROSITE" id="PS50011">
    <property type="entry name" value="PROTEIN_KINASE_DOM"/>
    <property type="match status" value="1"/>
</dbReference>
<dbReference type="SMART" id="SM00220">
    <property type="entry name" value="S_TKc"/>
    <property type="match status" value="1"/>
</dbReference>
<evidence type="ECO:0000256" key="2">
    <source>
        <dbReference type="ARBA" id="ARBA00022741"/>
    </source>
</evidence>
<dbReference type="PANTHER" id="PTHR43289:SF6">
    <property type="entry name" value="SERINE_THREONINE-PROTEIN KINASE NEKL-3"/>
    <property type="match status" value="1"/>
</dbReference>
<dbReference type="KEGG" id="gba:J421_6310"/>
<dbReference type="InterPro" id="IPR017441">
    <property type="entry name" value="Protein_kinase_ATP_BS"/>
</dbReference>
<dbReference type="HOGENOM" id="CLU_000288_63_44_0"/>
<dbReference type="Gene3D" id="1.10.510.10">
    <property type="entry name" value="Transferase(Phosphotransferase) domain 1"/>
    <property type="match status" value="1"/>
</dbReference>
<dbReference type="eggNOG" id="COG0515">
    <property type="taxonomic scope" value="Bacteria"/>
</dbReference>
<keyword evidence="10" id="KW-1185">Reference proteome</keyword>
<evidence type="ECO:0000256" key="6">
    <source>
        <dbReference type="SAM" id="MobiDB-lite"/>
    </source>
</evidence>
<evidence type="ECO:0000256" key="4">
    <source>
        <dbReference type="ARBA" id="ARBA00022840"/>
    </source>
</evidence>
<dbReference type="OrthoDB" id="9762169at2"/>
<gene>
    <name evidence="9" type="ORF">J421_6310</name>
</gene>
<evidence type="ECO:0000256" key="7">
    <source>
        <dbReference type="SAM" id="Phobius"/>
    </source>
</evidence>